<protein>
    <recommendedName>
        <fullName evidence="3">Apolipoprotein N-acyltransferase</fullName>
    </recommendedName>
</protein>
<accession>A0A6J4KNW1</accession>
<dbReference type="AlphaFoldDB" id="A0A6J4KNW1"/>
<organism evidence="2">
    <name type="scientific">uncultured Gemmatimonadaceae bacterium</name>
    <dbReference type="NCBI Taxonomy" id="246130"/>
    <lineage>
        <taxon>Bacteria</taxon>
        <taxon>Pseudomonadati</taxon>
        <taxon>Gemmatimonadota</taxon>
        <taxon>Gemmatimonadia</taxon>
        <taxon>Gemmatimonadales</taxon>
        <taxon>Gemmatimonadaceae</taxon>
        <taxon>environmental samples</taxon>
    </lineage>
</organism>
<evidence type="ECO:0000313" key="2">
    <source>
        <dbReference type="EMBL" id="CAA9310062.1"/>
    </source>
</evidence>
<name>A0A6J4KNW1_9BACT</name>
<evidence type="ECO:0008006" key="3">
    <source>
        <dbReference type="Google" id="ProtNLM"/>
    </source>
</evidence>
<keyword evidence="1" id="KW-1133">Transmembrane helix</keyword>
<feature type="transmembrane region" description="Helical" evidence="1">
    <location>
        <begin position="30"/>
        <end position="48"/>
    </location>
</feature>
<reference evidence="2" key="1">
    <citation type="submission" date="2020-02" db="EMBL/GenBank/DDBJ databases">
        <authorList>
            <person name="Meier V. D."/>
        </authorList>
    </citation>
    <scope>NUCLEOTIDE SEQUENCE</scope>
    <source>
        <strain evidence="2">AVDCRST_MAG40</strain>
    </source>
</reference>
<evidence type="ECO:0000256" key="1">
    <source>
        <dbReference type="SAM" id="Phobius"/>
    </source>
</evidence>
<feature type="non-terminal residue" evidence="2">
    <location>
        <position position="1"/>
    </location>
</feature>
<keyword evidence="1" id="KW-0472">Membrane</keyword>
<dbReference type="EMBL" id="CADCTX010000264">
    <property type="protein sequence ID" value="CAA9310062.1"/>
    <property type="molecule type" value="Genomic_DNA"/>
</dbReference>
<gene>
    <name evidence="2" type="ORF">AVDCRST_MAG40-911</name>
</gene>
<proteinExistence type="predicted"/>
<sequence length="55" mass="6356">SAEWLPRRPTTRDRDVGTRVGAAELRGIRSLPWAYLVLILLLAAEWLVRRRLALM</sequence>
<keyword evidence="1" id="KW-0812">Transmembrane</keyword>